<feature type="domain" description="HpcH/HpaI aldolase/citrate lyase" evidence="4">
    <location>
        <begin position="27"/>
        <end position="215"/>
    </location>
</feature>
<comment type="similarity">
    <text evidence="1">Belongs to the HpcH/HpaI aldolase family.</text>
</comment>
<evidence type="ECO:0000259" key="4">
    <source>
        <dbReference type="Pfam" id="PF03328"/>
    </source>
</evidence>
<evidence type="ECO:0000256" key="2">
    <source>
        <dbReference type="ARBA" id="ARBA00022723"/>
    </source>
</evidence>
<dbReference type="GO" id="GO:0016832">
    <property type="term" value="F:aldehyde-lyase activity"/>
    <property type="evidence" value="ECO:0007669"/>
    <property type="project" value="TreeGrafter"/>
</dbReference>
<dbReference type="EMBL" id="JAPZBU010000011">
    <property type="protein sequence ID" value="KAJ5379527.1"/>
    <property type="molecule type" value="Genomic_DNA"/>
</dbReference>
<proteinExistence type="inferred from homology"/>
<dbReference type="PANTHER" id="PTHR30502:SF0">
    <property type="entry name" value="PHOSPHOENOLPYRUVATE CARBOXYLASE FAMILY PROTEIN"/>
    <property type="match status" value="1"/>
</dbReference>
<dbReference type="InterPro" id="IPR005000">
    <property type="entry name" value="Aldolase/citrate-lyase_domain"/>
</dbReference>
<sequence length="269" mass="28600">MDHASPNTLHIQTGGNQVCKAFGIKISANGQVVTTAKNAGFDSLFIDMEHGWLSLEQVSNLCHIGLLSGITPFVRVPHQCGNGFVQRALDGGAMGIIFPHIHSEDDAKNAVRICKYPPKGCRSMTGQLPQFGLRGMPIDTIIQVANQSMSTVFVMIESADAVENVLEIAAVDGVDVVLVGSTDLSIDLGVGGQFDHPKYRNAIINVSEACQAKGKVMGLAGVYDSPEIHSWAINDLGVRFMLVQQDTSLLSQGAARAVNAVPTVTSQCV</sequence>
<evidence type="ECO:0000256" key="1">
    <source>
        <dbReference type="ARBA" id="ARBA00005568"/>
    </source>
</evidence>
<evidence type="ECO:0000313" key="6">
    <source>
        <dbReference type="Proteomes" id="UP001147747"/>
    </source>
</evidence>
<name>A0A9W9VEY2_9EURO</name>
<organism evidence="5 6">
    <name type="scientific">Penicillium cosmopolitanum</name>
    <dbReference type="NCBI Taxonomy" id="1131564"/>
    <lineage>
        <taxon>Eukaryota</taxon>
        <taxon>Fungi</taxon>
        <taxon>Dikarya</taxon>
        <taxon>Ascomycota</taxon>
        <taxon>Pezizomycotina</taxon>
        <taxon>Eurotiomycetes</taxon>
        <taxon>Eurotiomycetidae</taxon>
        <taxon>Eurotiales</taxon>
        <taxon>Aspergillaceae</taxon>
        <taxon>Penicillium</taxon>
    </lineage>
</organism>
<evidence type="ECO:0000313" key="5">
    <source>
        <dbReference type="EMBL" id="KAJ5379527.1"/>
    </source>
</evidence>
<keyword evidence="3" id="KW-0456">Lyase</keyword>
<dbReference type="RefSeq" id="XP_056483313.1">
    <property type="nucleotide sequence ID" value="XM_056637283.1"/>
</dbReference>
<dbReference type="AlphaFoldDB" id="A0A9W9VEY2"/>
<dbReference type="PANTHER" id="PTHR30502">
    <property type="entry name" value="2-KETO-3-DEOXY-L-RHAMNONATE ALDOLASE"/>
    <property type="match status" value="1"/>
</dbReference>
<dbReference type="GO" id="GO:0046872">
    <property type="term" value="F:metal ion binding"/>
    <property type="evidence" value="ECO:0007669"/>
    <property type="project" value="UniProtKB-KW"/>
</dbReference>
<dbReference type="InterPro" id="IPR040442">
    <property type="entry name" value="Pyrv_kinase-like_dom_sf"/>
</dbReference>
<reference evidence="5" key="1">
    <citation type="submission" date="2022-12" db="EMBL/GenBank/DDBJ databases">
        <authorList>
            <person name="Petersen C."/>
        </authorList>
    </citation>
    <scope>NUCLEOTIDE SEQUENCE</scope>
    <source>
        <strain evidence="5">IBT 29677</strain>
    </source>
</reference>
<dbReference type="GeneID" id="81376263"/>
<dbReference type="Proteomes" id="UP001147747">
    <property type="component" value="Unassembled WGS sequence"/>
</dbReference>
<keyword evidence="2" id="KW-0479">Metal-binding</keyword>
<dbReference type="Pfam" id="PF03328">
    <property type="entry name" value="HpcH_HpaI"/>
    <property type="match status" value="1"/>
</dbReference>
<accession>A0A9W9VEY2</accession>
<evidence type="ECO:0000256" key="3">
    <source>
        <dbReference type="ARBA" id="ARBA00023239"/>
    </source>
</evidence>
<dbReference type="GO" id="GO:0005737">
    <property type="term" value="C:cytoplasm"/>
    <property type="evidence" value="ECO:0007669"/>
    <property type="project" value="TreeGrafter"/>
</dbReference>
<protein>
    <submittedName>
        <fullName evidence="5">Phosphoenolpyruvate/pyruvate domain-containing protein</fullName>
    </submittedName>
</protein>
<dbReference type="Gene3D" id="3.20.20.60">
    <property type="entry name" value="Phosphoenolpyruvate-binding domains"/>
    <property type="match status" value="1"/>
</dbReference>
<dbReference type="OrthoDB" id="1621678at2759"/>
<dbReference type="InterPro" id="IPR050251">
    <property type="entry name" value="HpcH-HpaI_aldolase"/>
</dbReference>
<gene>
    <name evidence="5" type="ORF">N7509_012646</name>
</gene>
<reference evidence="5" key="2">
    <citation type="journal article" date="2023" name="IMA Fungus">
        <title>Comparative genomic study of the Penicillium genus elucidates a diverse pangenome and 15 lateral gene transfer events.</title>
        <authorList>
            <person name="Petersen C."/>
            <person name="Sorensen T."/>
            <person name="Nielsen M.R."/>
            <person name="Sondergaard T.E."/>
            <person name="Sorensen J.L."/>
            <person name="Fitzpatrick D.A."/>
            <person name="Frisvad J.C."/>
            <person name="Nielsen K.L."/>
        </authorList>
    </citation>
    <scope>NUCLEOTIDE SEQUENCE</scope>
    <source>
        <strain evidence="5">IBT 29677</strain>
    </source>
</reference>
<dbReference type="SUPFAM" id="SSF51621">
    <property type="entry name" value="Phosphoenolpyruvate/pyruvate domain"/>
    <property type="match status" value="1"/>
</dbReference>
<comment type="caution">
    <text evidence="5">The sequence shown here is derived from an EMBL/GenBank/DDBJ whole genome shotgun (WGS) entry which is preliminary data.</text>
</comment>
<keyword evidence="6" id="KW-1185">Reference proteome</keyword>
<dbReference type="InterPro" id="IPR015813">
    <property type="entry name" value="Pyrv/PenolPyrv_kinase-like_dom"/>
</dbReference>